<protein>
    <submittedName>
        <fullName evidence="3">Flagellar brake protein</fullName>
    </submittedName>
</protein>
<evidence type="ECO:0000313" key="4">
    <source>
        <dbReference type="Proteomes" id="UP001595880"/>
    </source>
</evidence>
<dbReference type="EMBL" id="JBHSDV010000001">
    <property type="protein sequence ID" value="MFC4387677.1"/>
    <property type="molecule type" value="Genomic_DNA"/>
</dbReference>
<name>A0ABV8VT69_9BACI</name>
<evidence type="ECO:0000259" key="2">
    <source>
        <dbReference type="Pfam" id="PF12945"/>
    </source>
</evidence>
<dbReference type="InterPro" id="IPR009926">
    <property type="entry name" value="T3SS_YcgR_PilZN"/>
</dbReference>
<accession>A0ABV8VT69</accession>
<sequence length="222" mass="25732">MLKNGAFLQLKMYKKDNDTDKELDVFTFKCKIIEIIGDNITVDLPTNEYTGKTTLLPKDTMLEISCVRDNSVYIFPAKVIGKKMDNIPCLVFYYMKDKVKKIQRREFVRINALLDISIKSTQKKFKDFTTLTRDISGGGLSVIINKNQTFEKDDYLDLLVVLPLGESIEYIKVNGSVVRVHEEEAKSILSIKFSDIMLQDQQKIVKYCYLEQVKMKRKERGM</sequence>
<keyword evidence="3" id="KW-0282">Flagellum</keyword>
<dbReference type="Gene3D" id="2.40.10.220">
    <property type="entry name" value="predicted glycosyltransferase like domains"/>
    <property type="match status" value="1"/>
</dbReference>
<feature type="domain" description="Type III secretion system flagellar brake protein YcgR PilZN" evidence="2">
    <location>
        <begin position="20"/>
        <end position="93"/>
    </location>
</feature>
<feature type="domain" description="PilZ" evidence="1">
    <location>
        <begin position="103"/>
        <end position="209"/>
    </location>
</feature>
<dbReference type="Proteomes" id="UP001595880">
    <property type="component" value="Unassembled WGS sequence"/>
</dbReference>
<evidence type="ECO:0000313" key="3">
    <source>
        <dbReference type="EMBL" id="MFC4387677.1"/>
    </source>
</evidence>
<dbReference type="Pfam" id="PF07238">
    <property type="entry name" value="PilZ"/>
    <property type="match status" value="1"/>
</dbReference>
<proteinExistence type="predicted"/>
<keyword evidence="3" id="KW-0969">Cilium</keyword>
<dbReference type="Pfam" id="PF12945">
    <property type="entry name" value="PilZNR"/>
    <property type="match status" value="1"/>
</dbReference>
<organism evidence="3 4">
    <name type="scientific">Gracilibacillus marinus</name>
    <dbReference type="NCBI Taxonomy" id="630535"/>
    <lineage>
        <taxon>Bacteria</taxon>
        <taxon>Bacillati</taxon>
        <taxon>Bacillota</taxon>
        <taxon>Bacilli</taxon>
        <taxon>Bacillales</taxon>
        <taxon>Bacillaceae</taxon>
        <taxon>Gracilibacillus</taxon>
    </lineage>
</organism>
<dbReference type="SUPFAM" id="SSF141371">
    <property type="entry name" value="PilZ domain-like"/>
    <property type="match status" value="1"/>
</dbReference>
<comment type="caution">
    <text evidence="3">The sequence shown here is derived from an EMBL/GenBank/DDBJ whole genome shotgun (WGS) entry which is preliminary data.</text>
</comment>
<keyword evidence="3" id="KW-0966">Cell projection</keyword>
<gene>
    <name evidence="3" type="ORF">ACFOZ1_07600</name>
</gene>
<dbReference type="InterPro" id="IPR009875">
    <property type="entry name" value="PilZ_domain"/>
</dbReference>
<evidence type="ECO:0000259" key="1">
    <source>
        <dbReference type="Pfam" id="PF07238"/>
    </source>
</evidence>
<keyword evidence="4" id="KW-1185">Reference proteome</keyword>
<reference evidence="4" key="1">
    <citation type="journal article" date="2019" name="Int. J. Syst. Evol. Microbiol.">
        <title>The Global Catalogue of Microorganisms (GCM) 10K type strain sequencing project: providing services to taxonomists for standard genome sequencing and annotation.</title>
        <authorList>
            <consortium name="The Broad Institute Genomics Platform"/>
            <consortium name="The Broad Institute Genome Sequencing Center for Infectious Disease"/>
            <person name="Wu L."/>
            <person name="Ma J."/>
        </authorList>
    </citation>
    <scope>NUCLEOTIDE SEQUENCE [LARGE SCALE GENOMIC DNA]</scope>
    <source>
        <strain evidence="4">KACC 14058</strain>
    </source>
</reference>
<dbReference type="RefSeq" id="WP_390197862.1">
    <property type="nucleotide sequence ID" value="NZ_JBHSDV010000001.1"/>
</dbReference>